<gene>
    <name evidence="1" type="ORF">STAS_20577</name>
</gene>
<dbReference type="SUPFAM" id="SSF52058">
    <property type="entry name" value="L domain-like"/>
    <property type="match status" value="1"/>
</dbReference>
<dbReference type="EMBL" id="BKCP01006737">
    <property type="protein sequence ID" value="GER43703.1"/>
    <property type="molecule type" value="Genomic_DNA"/>
</dbReference>
<dbReference type="AlphaFoldDB" id="A0A5A7QEF4"/>
<keyword evidence="2" id="KW-1185">Reference proteome</keyword>
<name>A0A5A7QEF4_STRAF</name>
<evidence type="ECO:0000313" key="2">
    <source>
        <dbReference type="Proteomes" id="UP000325081"/>
    </source>
</evidence>
<comment type="caution">
    <text evidence="1">The sequence shown here is derived from an EMBL/GenBank/DDBJ whole genome shotgun (WGS) entry which is preliminary data.</text>
</comment>
<dbReference type="GO" id="GO:0016301">
    <property type="term" value="F:kinase activity"/>
    <property type="evidence" value="ECO:0007669"/>
    <property type="project" value="UniProtKB-KW"/>
</dbReference>
<keyword evidence="1" id="KW-0808">Transferase</keyword>
<keyword evidence="1" id="KW-0675">Receptor</keyword>
<dbReference type="OrthoDB" id="676979at2759"/>
<sequence>MENRVEKLSLFNASTTLFTIAPWHVSPRTRSPPSRASISSPFLPNCSKLQYRDLSQNYSVGEIPKNIDQLQSLPHFDMSAYNFIVDIPPEVWNLTDMRTLNLYINLYLIIQLIFCFNL</sequence>
<protein>
    <submittedName>
        <fullName evidence="1">Leucine-rich repeat receptor-like protein kinase family protein</fullName>
    </submittedName>
</protein>
<dbReference type="InterPro" id="IPR032675">
    <property type="entry name" value="LRR_dom_sf"/>
</dbReference>
<evidence type="ECO:0000313" key="1">
    <source>
        <dbReference type="EMBL" id="GER43703.1"/>
    </source>
</evidence>
<reference evidence="2" key="1">
    <citation type="journal article" date="2019" name="Curr. Biol.">
        <title>Genome Sequence of Striga asiatica Provides Insight into the Evolution of Plant Parasitism.</title>
        <authorList>
            <person name="Yoshida S."/>
            <person name="Kim S."/>
            <person name="Wafula E.K."/>
            <person name="Tanskanen J."/>
            <person name="Kim Y.M."/>
            <person name="Honaas L."/>
            <person name="Yang Z."/>
            <person name="Spallek T."/>
            <person name="Conn C.E."/>
            <person name="Ichihashi Y."/>
            <person name="Cheong K."/>
            <person name="Cui S."/>
            <person name="Der J.P."/>
            <person name="Gundlach H."/>
            <person name="Jiao Y."/>
            <person name="Hori C."/>
            <person name="Ishida J.K."/>
            <person name="Kasahara H."/>
            <person name="Kiba T."/>
            <person name="Kim M.S."/>
            <person name="Koo N."/>
            <person name="Laohavisit A."/>
            <person name="Lee Y.H."/>
            <person name="Lumba S."/>
            <person name="McCourt P."/>
            <person name="Mortimer J.C."/>
            <person name="Mutuku J.M."/>
            <person name="Nomura T."/>
            <person name="Sasaki-Sekimoto Y."/>
            <person name="Seto Y."/>
            <person name="Wang Y."/>
            <person name="Wakatake T."/>
            <person name="Sakakibara H."/>
            <person name="Demura T."/>
            <person name="Yamaguchi S."/>
            <person name="Yoneyama K."/>
            <person name="Manabe R.I."/>
            <person name="Nelson D.C."/>
            <person name="Schulman A.H."/>
            <person name="Timko M.P."/>
            <person name="dePamphilis C.W."/>
            <person name="Choi D."/>
            <person name="Shirasu K."/>
        </authorList>
    </citation>
    <scope>NUCLEOTIDE SEQUENCE [LARGE SCALE GENOMIC DNA]</scope>
    <source>
        <strain evidence="2">cv. UVA1</strain>
    </source>
</reference>
<dbReference type="Gene3D" id="3.80.10.10">
    <property type="entry name" value="Ribonuclease Inhibitor"/>
    <property type="match status" value="1"/>
</dbReference>
<proteinExistence type="predicted"/>
<accession>A0A5A7QEF4</accession>
<dbReference type="Proteomes" id="UP000325081">
    <property type="component" value="Unassembled WGS sequence"/>
</dbReference>
<keyword evidence="1" id="KW-0418">Kinase</keyword>
<organism evidence="1 2">
    <name type="scientific">Striga asiatica</name>
    <name type="common">Asiatic witchweed</name>
    <name type="synonym">Buchnera asiatica</name>
    <dbReference type="NCBI Taxonomy" id="4170"/>
    <lineage>
        <taxon>Eukaryota</taxon>
        <taxon>Viridiplantae</taxon>
        <taxon>Streptophyta</taxon>
        <taxon>Embryophyta</taxon>
        <taxon>Tracheophyta</taxon>
        <taxon>Spermatophyta</taxon>
        <taxon>Magnoliopsida</taxon>
        <taxon>eudicotyledons</taxon>
        <taxon>Gunneridae</taxon>
        <taxon>Pentapetalae</taxon>
        <taxon>asterids</taxon>
        <taxon>lamiids</taxon>
        <taxon>Lamiales</taxon>
        <taxon>Orobanchaceae</taxon>
        <taxon>Buchnereae</taxon>
        <taxon>Striga</taxon>
    </lineage>
</organism>